<evidence type="ECO:0008006" key="3">
    <source>
        <dbReference type="Google" id="ProtNLM"/>
    </source>
</evidence>
<dbReference type="SUPFAM" id="SSF81901">
    <property type="entry name" value="HCP-like"/>
    <property type="match status" value="1"/>
</dbReference>
<gene>
    <name evidence="1" type="ORF">C2G38_2039180</name>
</gene>
<dbReference type="SMART" id="SM00671">
    <property type="entry name" value="SEL1"/>
    <property type="match status" value="2"/>
</dbReference>
<dbReference type="Proteomes" id="UP000266673">
    <property type="component" value="Unassembled WGS sequence"/>
</dbReference>
<proteinExistence type="predicted"/>
<dbReference type="InterPro" id="IPR006597">
    <property type="entry name" value="Sel1-like"/>
</dbReference>
<dbReference type="Gene3D" id="1.25.40.10">
    <property type="entry name" value="Tetratricopeptide repeat domain"/>
    <property type="match status" value="1"/>
</dbReference>
<reference evidence="1 2" key="1">
    <citation type="submission" date="2018-06" db="EMBL/GenBank/DDBJ databases">
        <title>Comparative genomics reveals the genomic features of Rhizophagus irregularis, R. cerebriforme, R. diaphanum and Gigaspora rosea, and their symbiotic lifestyle signature.</title>
        <authorList>
            <person name="Morin E."/>
            <person name="San Clemente H."/>
            <person name="Chen E.C.H."/>
            <person name="De La Providencia I."/>
            <person name="Hainaut M."/>
            <person name="Kuo A."/>
            <person name="Kohler A."/>
            <person name="Murat C."/>
            <person name="Tang N."/>
            <person name="Roy S."/>
            <person name="Loubradou J."/>
            <person name="Henrissat B."/>
            <person name="Grigoriev I.V."/>
            <person name="Corradi N."/>
            <person name="Roux C."/>
            <person name="Martin F.M."/>
        </authorList>
    </citation>
    <scope>NUCLEOTIDE SEQUENCE [LARGE SCALE GENOMIC DNA]</scope>
    <source>
        <strain evidence="1 2">DAOM 194757</strain>
    </source>
</reference>
<dbReference type="STRING" id="44941.A0A397UZP4"/>
<dbReference type="OrthoDB" id="2470120at2759"/>
<evidence type="ECO:0000313" key="1">
    <source>
        <dbReference type="EMBL" id="RIB15700.1"/>
    </source>
</evidence>
<accession>A0A397UZP4</accession>
<comment type="caution">
    <text evidence="1">The sequence shown here is derived from an EMBL/GenBank/DDBJ whole genome shotgun (WGS) entry which is preliminary data.</text>
</comment>
<dbReference type="AlphaFoldDB" id="A0A397UZP4"/>
<protein>
    <recommendedName>
        <fullName evidence="3">Sel1 repeat family protein</fullName>
    </recommendedName>
</protein>
<sequence>METELNRIPKEDYKTIEANSFSLNISNISDIINGFDYDFLTKHYQRRKLLENDPKRIKIEKENREFLKKYWKVYKLITYWYGYYLNEGIGGEKNMKEASDLFKQSADKNVPGAQLRYAFLLLKKNISKNDNEEFIKYLTQAADNGNYKA</sequence>
<organism evidence="1 2">
    <name type="scientific">Gigaspora rosea</name>
    <dbReference type="NCBI Taxonomy" id="44941"/>
    <lineage>
        <taxon>Eukaryota</taxon>
        <taxon>Fungi</taxon>
        <taxon>Fungi incertae sedis</taxon>
        <taxon>Mucoromycota</taxon>
        <taxon>Glomeromycotina</taxon>
        <taxon>Glomeromycetes</taxon>
        <taxon>Diversisporales</taxon>
        <taxon>Gigasporaceae</taxon>
        <taxon>Gigaspora</taxon>
    </lineage>
</organism>
<name>A0A397UZP4_9GLOM</name>
<dbReference type="EMBL" id="QKWP01000728">
    <property type="protein sequence ID" value="RIB15700.1"/>
    <property type="molecule type" value="Genomic_DNA"/>
</dbReference>
<keyword evidence="2" id="KW-1185">Reference proteome</keyword>
<evidence type="ECO:0000313" key="2">
    <source>
        <dbReference type="Proteomes" id="UP000266673"/>
    </source>
</evidence>
<dbReference type="InterPro" id="IPR011990">
    <property type="entry name" value="TPR-like_helical_dom_sf"/>
</dbReference>